<dbReference type="GO" id="GO:0032259">
    <property type="term" value="P:methylation"/>
    <property type="evidence" value="ECO:0007669"/>
    <property type="project" value="UniProtKB-KW"/>
</dbReference>
<dbReference type="EMBL" id="CXPG01000011">
    <property type="protein sequence ID" value="CTQ31758.1"/>
    <property type="molecule type" value="Genomic_DNA"/>
</dbReference>
<protein>
    <submittedName>
        <fullName evidence="2">Glycine cleavage system aminomethyltransferase T</fullName>
    </submittedName>
</protein>
<name>A0A0M6XLG0_9RHOB</name>
<dbReference type="SUPFAM" id="SSF101790">
    <property type="entry name" value="Aminomethyltransferase beta-barrel domain"/>
    <property type="match status" value="1"/>
</dbReference>
<sequence>MTRTPCRPVSLGGRLVDEVTSTAFGHRIGKPVAMVILSCAGAPPGTEVEGEVFGRRIPARVHGDAPLYDPANERMRA</sequence>
<evidence type="ECO:0000259" key="1">
    <source>
        <dbReference type="Pfam" id="PF08669"/>
    </source>
</evidence>
<keyword evidence="2" id="KW-0808">Transferase</keyword>
<proteinExistence type="predicted"/>
<dbReference type="Gene3D" id="2.40.30.110">
    <property type="entry name" value="Aminomethyltransferase beta-barrel domains"/>
    <property type="match status" value="1"/>
</dbReference>
<reference evidence="2 3" key="1">
    <citation type="submission" date="2015-07" db="EMBL/GenBank/DDBJ databases">
        <authorList>
            <person name="Noorani M."/>
        </authorList>
    </citation>
    <scope>NUCLEOTIDE SEQUENCE [LARGE SCALE GENOMIC DNA]</scope>
    <source>
        <strain evidence="2 3">CECT 5088</strain>
    </source>
</reference>
<dbReference type="InterPro" id="IPR029043">
    <property type="entry name" value="GcvT/YgfZ_C"/>
</dbReference>
<dbReference type="AlphaFoldDB" id="A0A0M6XLG0"/>
<accession>A0A0M6XLG0</accession>
<feature type="domain" description="Aminomethyltransferase C-terminal" evidence="1">
    <location>
        <begin position="7"/>
        <end position="69"/>
    </location>
</feature>
<dbReference type="GO" id="GO:0008168">
    <property type="term" value="F:methyltransferase activity"/>
    <property type="evidence" value="ECO:0007669"/>
    <property type="project" value="UniProtKB-KW"/>
</dbReference>
<dbReference type="Proteomes" id="UP000048908">
    <property type="component" value="Unassembled WGS sequence"/>
</dbReference>
<organism evidence="2 3">
    <name type="scientific">Jannaschia rubra</name>
    <dbReference type="NCBI Taxonomy" id="282197"/>
    <lineage>
        <taxon>Bacteria</taxon>
        <taxon>Pseudomonadati</taxon>
        <taxon>Pseudomonadota</taxon>
        <taxon>Alphaproteobacteria</taxon>
        <taxon>Rhodobacterales</taxon>
        <taxon>Roseobacteraceae</taxon>
        <taxon>Jannaschia</taxon>
    </lineage>
</organism>
<evidence type="ECO:0000313" key="2">
    <source>
        <dbReference type="EMBL" id="CTQ31758.1"/>
    </source>
</evidence>
<dbReference type="STRING" id="282197.SAMN04488517_106108"/>
<evidence type="ECO:0000313" key="3">
    <source>
        <dbReference type="Proteomes" id="UP000048908"/>
    </source>
</evidence>
<dbReference type="Pfam" id="PF08669">
    <property type="entry name" value="GCV_T_C"/>
    <property type="match status" value="1"/>
</dbReference>
<gene>
    <name evidence="2" type="ORF">JAN5088_00517</name>
</gene>
<dbReference type="InterPro" id="IPR013977">
    <property type="entry name" value="GcvT_C"/>
</dbReference>
<keyword evidence="2" id="KW-0489">Methyltransferase</keyword>
<keyword evidence="3" id="KW-1185">Reference proteome</keyword>